<dbReference type="GO" id="GO:0008097">
    <property type="term" value="F:5S rRNA binding"/>
    <property type="evidence" value="ECO:0007669"/>
    <property type="project" value="InterPro"/>
</dbReference>
<sequence length="207" mass="22120">MSETKIEAEVRSSFGKGAARKLRAAGRTPAVIYGHGNATRHIHVPAHEVALALRTKNALLELNISGKQELVLVKSAAKDPVTQVIEHIDLVEVRKGEKVHVEIPVHIVGETISGAVLDLEHKTVKVEAEATHIPNFIELVISKDHPVGHHYTVADLSVPQGVIMELPATELVASVVETKAGVAEEAPAAAPAQPVVTAQKSEETDKK</sequence>
<proteinExistence type="inferred from homology"/>
<dbReference type="NCBIfam" id="NF004131">
    <property type="entry name" value="PRK05618.2-1"/>
    <property type="match status" value="1"/>
</dbReference>
<dbReference type="GO" id="GO:0003735">
    <property type="term" value="F:structural constituent of ribosome"/>
    <property type="evidence" value="ECO:0007669"/>
    <property type="project" value="InterPro"/>
</dbReference>
<dbReference type="InterPro" id="IPR001021">
    <property type="entry name" value="Ribosomal_bL25_long"/>
</dbReference>
<reference evidence="9" key="1">
    <citation type="submission" date="2020-05" db="EMBL/GenBank/DDBJ databases">
        <authorList>
            <person name="Chiriac C."/>
            <person name="Salcher M."/>
            <person name="Ghai R."/>
            <person name="Kavagutti S V."/>
        </authorList>
    </citation>
    <scope>NUCLEOTIDE SEQUENCE</scope>
</reference>
<dbReference type="Pfam" id="PF14693">
    <property type="entry name" value="Ribosomal_TL5_C"/>
    <property type="match status" value="1"/>
</dbReference>
<accession>A0A6J6DGU6</accession>
<dbReference type="Gene3D" id="2.40.240.10">
    <property type="entry name" value="Ribosomal Protein L25, Chain P"/>
    <property type="match status" value="1"/>
</dbReference>
<dbReference type="NCBIfam" id="TIGR00731">
    <property type="entry name" value="bL25_bact_ctc"/>
    <property type="match status" value="1"/>
</dbReference>
<keyword evidence="1" id="KW-0699">rRNA-binding</keyword>
<dbReference type="PANTHER" id="PTHR33284:SF1">
    <property type="entry name" value="RIBOSOMAL PROTEIN L25_GLN-TRNA SYNTHETASE, ANTI-CODON-BINDING DOMAIN-CONTAINING PROTEIN"/>
    <property type="match status" value="1"/>
</dbReference>
<feature type="domain" description="Large ribosomal subunit protein bL25 L25" evidence="6">
    <location>
        <begin position="6"/>
        <end position="90"/>
    </location>
</feature>
<evidence type="ECO:0000256" key="2">
    <source>
        <dbReference type="ARBA" id="ARBA00022884"/>
    </source>
</evidence>
<dbReference type="PANTHER" id="PTHR33284">
    <property type="entry name" value="RIBOSOMAL PROTEIN L25/GLN-TRNA SYNTHETASE, ANTI-CODON-BINDING DOMAIN-CONTAINING PROTEIN"/>
    <property type="match status" value="1"/>
</dbReference>
<dbReference type="Gene3D" id="2.170.120.20">
    <property type="entry name" value="Ribosomal protein L25, beta domain"/>
    <property type="match status" value="1"/>
</dbReference>
<feature type="compositionally biased region" description="Low complexity" evidence="5">
    <location>
        <begin position="183"/>
        <end position="199"/>
    </location>
</feature>
<dbReference type="EMBL" id="CAEZST010000005">
    <property type="protein sequence ID" value="CAB4543134.1"/>
    <property type="molecule type" value="Genomic_DNA"/>
</dbReference>
<dbReference type="AlphaFoldDB" id="A0A6J6DGU6"/>
<dbReference type="InterPro" id="IPR037121">
    <property type="entry name" value="Ribosomal_bL25_C"/>
</dbReference>
<feature type="region of interest" description="Disordered" evidence="5">
    <location>
        <begin position="183"/>
        <end position="207"/>
    </location>
</feature>
<dbReference type="InterPro" id="IPR020056">
    <property type="entry name" value="Rbsml_bL25/Gln-tRNA_synth_N"/>
</dbReference>
<dbReference type="EMBL" id="CAEZTO010000001">
    <property type="protein sequence ID" value="CAB4561949.1"/>
    <property type="molecule type" value="Genomic_DNA"/>
</dbReference>
<dbReference type="HAMAP" id="MF_01334">
    <property type="entry name" value="Ribosomal_bL25_CTC"/>
    <property type="match status" value="1"/>
</dbReference>
<keyword evidence="3" id="KW-0689">Ribosomal protein</keyword>
<evidence type="ECO:0000313" key="9">
    <source>
        <dbReference type="EMBL" id="CAB4561949.1"/>
    </source>
</evidence>
<evidence type="ECO:0000259" key="6">
    <source>
        <dbReference type="Pfam" id="PF01386"/>
    </source>
</evidence>
<feature type="domain" description="Large ribosomal subunit protein bL25 beta" evidence="7">
    <location>
        <begin position="98"/>
        <end position="178"/>
    </location>
</feature>
<keyword evidence="4" id="KW-0687">Ribonucleoprotein</keyword>
<dbReference type="InterPro" id="IPR020930">
    <property type="entry name" value="Ribosomal_uL5_bac-type"/>
</dbReference>
<evidence type="ECO:0000256" key="1">
    <source>
        <dbReference type="ARBA" id="ARBA00022730"/>
    </source>
</evidence>
<dbReference type="CDD" id="cd00495">
    <property type="entry name" value="Ribosomal_L25_TL5_CTC"/>
    <property type="match status" value="1"/>
</dbReference>
<evidence type="ECO:0000313" key="8">
    <source>
        <dbReference type="EMBL" id="CAB4543134.1"/>
    </source>
</evidence>
<organism evidence="9">
    <name type="scientific">freshwater metagenome</name>
    <dbReference type="NCBI Taxonomy" id="449393"/>
    <lineage>
        <taxon>unclassified sequences</taxon>
        <taxon>metagenomes</taxon>
        <taxon>ecological metagenomes</taxon>
    </lineage>
</organism>
<keyword evidence="2" id="KW-0694">RNA-binding</keyword>
<evidence type="ECO:0000256" key="4">
    <source>
        <dbReference type="ARBA" id="ARBA00023274"/>
    </source>
</evidence>
<protein>
    <submittedName>
        <fullName evidence="9">Unannotated protein</fullName>
    </submittedName>
</protein>
<gene>
    <name evidence="8" type="ORF">UFOPK1503_00396</name>
    <name evidence="9" type="ORF">UFOPK1693_00086</name>
</gene>
<dbReference type="InterPro" id="IPR011035">
    <property type="entry name" value="Ribosomal_bL25/Gln-tRNA_synth"/>
</dbReference>
<dbReference type="GO" id="GO:0022625">
    <property type="term" value="C:cytosolic large ribosomal subunit"/>
    <property type="evidence" value="ECO:0007669"/>
    <property type="project" value="TreeGrafter"/>
</dbReference>
<dbReference type="Pfam" id="PF01386">
    <property type="entry name" value="Ribosomal_L25p"/>
    <property type="match status" value="1"/>
</dbReference>
<evidence type="ECO:0000256" key="5">
    <source>
        <dbReference type="SAM" id="MobiDB-lite"/>
    </source>
</evidence>
<dbReference type="GO" id="GO:0006412">
    <property type="term" value="P:translation"/>
    <property type="evidence" value="ECO:0007669"/>
    <property type="project" value="InterPro"/>
</dbReference>
<evidence type="ECO:0000259" key="7">
    <source>
        <dbReference type="Pfam" id="PF14693"/>
    </source>
</evidence>
<dbReference type="SUPFAM" id="SSF50715">
    <property type="entry name" value="Ribosomal protein L25-like"/>
    <property type="match status" value="1"/>
</dbReference>
<dbReference type="InterPro" id="IPR020057">
    <property type="entry name" value="Ribosomal_bL25_b-dom"/>
</dbReference>
<name>A0A6J6DGU6_9ZZZZ</name>
<dbReference type="InterPro" id="IPR029751">
    <property type="entry name" value="Ribosomal_L25_dom"/>
</dbReference>
<evidence type="ECO:0000256" key="3">
    <source>
        <dbReference type="ARBA" id="ARBA00022980"/>
    </source>
</evidence>